<dbReference type="GO" id="GO:0071595">
    <property type="term" value="C:Nem1-Spo7 phosphatase complex"/>
    <property type="evidence" value="ECO:0007669"/>
    <property type="project" value="TreeGrafter"/>
</dbReference>
<dbReference type="AlphaFoldDB" id="A0AAN7W6Q0"/>
<evidence type="ECO:0000256" key="2">
    <source>
        <dbReference type="SAM" id="Phobius"/>
    </source>
</evidence>
<dbReference type="PANTHER" id="PTHR28249">
    <property type="entry name" value="SPORULATION-SPECIFIC PROTEIN SPO7"/>
    <property type="match status" value="1"/>
</dbReference>
<feature type="transmembrane region" description="Helical" evidence="2">
    <location>
        <begin position="549"/>
        <end position="569"/>
    </location>
</feature>
<evidence type="ECO:0000256" key="1">
    <source>
        <dbReference type="SAM" id="MobiDB-lite"/>
    </source>
</evidence>
<keyword evidence="2" id="KW-0812">Transmembrane</keyword>
<feature type="transmembrane region" description="Helical" evidence="2">
    <location>
        <begin position="261"/>
        <end position="283"/>
    </location>
</feature>
<dbReference type="GO" id="GO:0006998">
    <property type="term" value="P:nuclear envelope organization"/>
    <property type="evidence" value="ECO:0007669"/>
    <property type="project" value="TreeGrafter"/>
</dbReference>
<dbReference type="EMBL" id="JAWIZZ010000002">
    <property type="protein sequence ID" value="KAK5782451.1"/>
    <property type="molecule type" value="Genomic_DNA"/>
</dbReference>
<reference evidence="4" key="1">
    <citation type="submission" date="2023-06" db="EMBL/GenBank/DDBJ databases">
        <title>A draft genome of Kazachstania heterogenica Y-27499.</title>
        <authorList>
            <person name="Donic C."/>
            <person name="Kralova J.S."/>
            <person name="Fidel L."/>
            <person name="Ben-Dor S."/>
            <person name="Jung S."/>
        </authorList>
    </citation>
    <scope>NUCLEOTIDE SEQUENCE</scope>
    <source>
        <strain evidence="4">Y27499</strain>
    </source>
</reference>
<comment type="caution">
    <text evidence="4">The sequence shown here is derived from an EMBL/GenBank/DDBJ whole genome shotgun (WGS) entry which is preliminary data.</text>
</comment>
<evidence type="ECO:0000313" key="3">
    <source>
        <dbReference type="EMBL" id="KAK5778740.1"/>
    </source>
</evidence>
<dbReference type="EMBL" id="JAWIZZ010000053">
    <property type="protein sequence ID" value="KAK5778740.1"/>
    <property type="molecule type" value="Genomic_DNA"/>
</dbReference>
<evidence type="ECO:0000313" key="5">
    <source>
        <dbReference type="Proteomes" id="UP001306508"/>
    </source>
</evidence>
<dbReference type="Proteomes" id="UP001306508">
    <property type="component" value="Unassembled WGS sequence"/>
</dbReference>
<reference evidence="5" key="2">
    <citation type="submission" date="2023-07" db="EMBL/GenBank/DDBJ databases">
        <title>A draft genome of Kazachstania heterogenica Y-27499.</title>
        <authorList>
            <person name="Donic C."/>
            <person name="Kralova J.S."/>
            <person name="Fidel L."/>
            <person name="Ben-Dor S."/>
            <person name="Jung S."/>
        </authorList>
    </citation>
    <scope>NUCLEOTIDE SEQUENCE [LARGE SCALE GENOMIC DNA]</scope>
    <source>
        <strain evidence="3 5">Y27499</strain>
    </source>
</reference>
<dbReference type="InterPro" id="IPR005605">
    <property type="entry name" value="Spo7"/>
</dbReference>
<dbReference type="Pfam" id="PF03907">
    <property type="entry name" value="Spo7"/>
    <property type="match status" value="1"/>
</dbReference>
<feature type="compositionally biased region" description="Polar residues" evidence="1">
    <location>
        <begin position="156"/>
        <end position="169"/>
    </location>
</feature>
<dbReference type="PANTHER" id="PTHR28249:SF1">
    <property type="entry name" value="SPORULATION-SPECIFIC PROTEIN SPO7"/>
    <property type="match status" value="1"/>
</dbReference>
<evidence type="ECO:0000313" key="4">
    <source>
        <dbReference type="EMBL" id="KAK5782451.1"/>
    </source>
</evidence>
<dbReference type="GO" id="GO:0019888">
    <property type="term" value="F:protein phosphatase regulator activity"/>
    <property type="evidence" value="ECO:0007669"/>
    <property type="project" value="InterPro"/>
</dbReference>
<protein>
    <submittedName>
        <fullName evidence="4">Uncharacterized protein</fullName>
    </submittedName>
</protein>
<dbReference type="GO" id="GO:0004721">
    <property type="term" value="F:phosphoprotein phosphatase activity"/>
    <property type="evidence" value="ECO:0007669"/>
    <property type="project" value="TreeGrafter"/>
</dbReference>
<keyword evidence="5" id="KW-1185">Reference proteome</keyword>
<name>A0AAN7W6Q0_9SACH</name>
<feature type="transmembrane region" description="Helical" evidence="2">
    <location>
        <begin position="204"/>
        <end position="222"/>
    </location>
</feature>
<organism evidence="4 5">
    <name type="scientific">Arxiozyma heterogenica</name>
    <dbReference type="NCBI Taxonomy" id="278026"/>
    <lineage>
        <taxon>Eukaryota</taxon>
        <taxon>Fungi</taxon>
        <taxon>Dikarya</taxon>
        <taxon>Ascomycota</taxon>
        <taxon>Saccharomycotina</taxon>
        <taxon>Saccharomycetes</taxon>
        <taxon>Saccharomycetales</taxon>
        <taxon>Saccharomycetaceae</taxon>
        <taxon>Arxiozyma</taxon>
    </lineage>
</organism>
<sequence>MDVLEDSNTKEEKFLTSPTIVKEEDDNVNETNTLHASGAEITHTDTVSVGLKKGQRTDNYASNNIELQIARKIEFLGHPLSSELLDRLDKDRDSERVDSDNTGFSNQYDNSKYLHSYPYRCYSVEENRGGSVEYGNITSSYEQENPTMVVRKRSNSKASSSGTRTVRNSSDISPASKIFRNLLILEDDLRQQARQQKRLRWQYTTFYSTLMGVAGFAVYELYFTTSTLVTPEQNYYLSTTYSNNNDNSKQLNHRYVNSNNALYRFILQLMLVFVIITVFLFYISGQYRRTIILPRRFFNTTNKGIKQFNIRLIKVHSSWDEKFTDLVRFITRNVALIQLWILCQIFKCGDNVVVRFWENVRIRSQPRIGAVDVKLVLNPKAFRAEVREGWEIYRDEFWAREGARRRSLMSTYKSGLRVGNQRRISLIANNNLKIFTPGKRLTSQFTQSQCTLYCSVNEVQTVVKPQCTSNWDISSKFKSYRGCKLWLGLTAGLGVGSLYGYGRTSRSLINNESAIITTNDNMKLRMKEDEYQLDRNVVSAEESHKRRKIIYKQMCLGSILGIGFGLVMIKISSTLIYLTVFSMLVLEWLRNRGIIDLRGNQLIRLGTSQSKSILKRIKIQEMNMFKISFLSTLLLTYINY</sequence>
<accession>A0AAN7W6Q0</accession>
<feature type="region of interest" description="Disordered" evidence="1">
    <location>
        <begin position="150"/>
        <end position="169"/>
    </location>
</feature>
<keyword evidence="2" id="KW-1133">Transmembrane helix</keyword>
<proteinExistence type="predicted"/>
<gene>
    <name evidence="4" type="ORF">RI543_000004</name>
    <name evidence="3" type="ORF">RI543_004413</name>
</gene>
<keyword evidence="2" id="KW-0472">Membrane</keyword>